<dbReference type="GO" id="GO:0016020">
    <property type="term" value="C:membrane"/>
    <property type="evidence" value="ECO:0007669"/>
    <property type="project" value="InterPro"/>
</dbReference>
<keyword evidence="1" id="KW-0472">Membrane</keyword>
<feature type="transmembrane region" description="Helical" evidence="1">
    <location>
        <begin position="6"/>
        <end position="27"/>
    </location>
</feature>
<sequence>MHFFEANAVLGLLAAALWGGGDFAGSIAVKRTGGAVRGALFVILIGHLLSLAVVSALAMHAGDTFPHGAPLWWAIGGGAISSISLVAFYIALASGHMGSAAAVSGLLCAAVPAVVSGLTEGAPGWRRLLGFALAGAAIWLIASAGSHGETASRKAFLLATLSGLGFGVYFVSLKLAGTAGVLWPMGAARIGSASTAAILLLGMTLTNRNAESGSPDGHRLRSLAWILGGAALDTCGNLSFLAATRLGRLDVAAVLASIYPASTILLAAAILKERTSARQRWGMLLALPAVVLITL</sequence>
<feature type="transmembrane region" description="Helical" evidence="1">
    <location>
        <begin position="181"/>
        <end position="202"/>
    </location>
</feature>
<evidence type="ECO:0000313" key="4">
    <source>
        <dbReference type="Proteomes" id="UP000006056"/>
    </source>
</evidence>
<dbReference type="AlphaFoldDB" id="I3ZKT4"/>
<evidence type="ECO:0000256" key="1">
    <source>
        <dbReference type="SAM" id="Phobius"/>
    </source>
</evidence>
<dbReference type="KEGG" id="trs:Terro_3638"/>
<dbReference type="Pfam" id="PF00892">
    <property type="entry name" value="EamA"/>
    <property type="match status" value="1"/>
</dbReference>
<keyword evidence="1" id="KW-1133">Transmembrane helix</keyword>
<evidence type="ECO:0000313" key="3">
    <source>
        <dbReference type="EMBL" id="AFL89852.1"/>
    </source>
</evidence>
<dbReference type="EMBL" id="CP003379">
    <property type="protein sequence ID" value="AFL89852.1"/>
    <property type="molecule type" value="Genomic_DNA"/>
</dbReference>
<feature type="transmembrane region" description="Helical" evidence="1">
    <location>
        <begin position="124"/>
        <end position="143"/>
    </location>
</feature>
<evidence type="ECO:0000259" key="2">
    <source>
        <dbReference type="Pfam" id="PF00892"/>
    </source>
</evidence>
<dbReference type="InterPro" id="IPR000620">
    <property type="entry name" value="EamA_dom"/>
</dbReference>
<gene>
    <name evidence="3" type="ordered locus">Terro_3638</name>
</gene>
<dbReference type="eggNOG" id="COG0697">
    <property type="taxonomic scope" value="Bacteria"/>
</dbReference>
<feature type="transmembrane region" description="Helical" evidence="1">
    <location>
        <begin position="249"/>
        <end position="271"/>
    </location>
</feature>
<accession>I3ZKT4</accession>
<feature type="domain" description="EamA" evidence="2">
    <location>
        <begin position="154"/>
        <end position="294"/>
    </location>
</feature>
<reference evidence="3 4" key="1">
    <citation type="submission" date="2012-06" db="EMBL/GenBank/DDBJ databases">
        <title>Complete genome of Terriglobus roseus DSM 18391.</title>
        <authorList>
            <consortium name="US DOE Joint Genome Institute (JGI-PGF)"/>
            <person name="Lucas S."/>
            <person name="Copeland A."/>
            <person name="Lapidus A."/>
            <person name="Glavina del Rio T."/>
            <person name="Dalin E."/>
            <person name="Tice H."/>
            <person name="Bruce D."/>
            <person name="Goodwin L."/>
            <person name="Pitluck S."/>
            <person name="Peters L."/>
            <person name="Mikhailova N."/>
            <person name="Munk A.C.C."/>
            <person name="Kyrpides N."/>
            <person name="Mavromatis K."/>
            <person name="Ivanova N."/>
            <person name="Brettin T."/>
            <person name="Detter J.C."/>
            <person name="Han C."/>
            <person name="Larimer F."/>
            <person name="Land M."/>
            <person name="Hauser L."/>
            <person name="Markowitz V."/>
            <person name="Cheng J.-F."/>
            <person name="Hugenholtz P."/>
            <person name="Woyke T."/>
            <person name="Wu D."/>
            <person name="Brambilla E."/>
            <person name="Klenk H.-P."/>
            <person name="Eisen J.A."/>
        </authorList>
    </citation>
    <scope>NUCLEOTIDE SEQUENCE [LARGE SCALE GENOMIC DNA]</scope>
    <source>
        <strain evidence="4">DSM 18391 / NRRL B-41598 / KBS 63</strain>
    </source>
</reference>
<feature type="transmembrane region" description="Helical" evidence="1">
    <location>
        <begin position="155"/>
        <end position="175"/>
    </location>
</feature>
<dbReference type="Proteomes" id="UP000006056">
    <property type="component" value="Chromosome"/>
</dbReference>
<feature type="transmembrane region" description="Helical" evidence="1">
    <location>
        <begin position="223"/>
        <end position="243"/>
    </location>
</feature>
<feature type="transmembrane region" description="Helical" evidence="1">
    <location>
        <begin position="71"/>
        <end position="92"/>
    </location>
</feature>
<feature type="transmembrane region" description="Helical" evidence="1">
    <location>
        <begin position="99"/>
        <end position="118"/>
    </location>
</feature>
<dbReference type="HOGENOM" id="CLU_082109_0_0_0"/>
<proteinExistence type="predicted"/>
<dbReference type="SUPFAM" id="SSF103481">
    <property type="entry name" value="Multidrug resistance efflux transporter EmrE"/>
    <property type="match status" value="1"/>
</dbReference>
<dbReference type="OrthoDB" id="68076at2"/>
<keyword evidence="1" id="KW-0812">Transmembrane</keyword>
<dbReference type="STRING" id="926566.Terro_3638"/>
<keyword evidence="4" id="KW-1185">Reference proteome</keyword>
<dbReference type="RefSeq" id="WP_014787113.1">
    <property type="nucleotide sequence ID" value="NC_018014.1"/>
</dbReference>
<dbReference type="InterPro" id="IPR037185">
    <property type="entry name" value="EmrE-like"/>
</dbReference>
<feature type="transmembrane region" description="Helical" evidence="1">
    <location>
        <begin position="39"/>
        <end position="59"/>
    </location>
</feature>
<name>I3ZKT4_TERRK</name>
<protein>
    <submittedName>
        <fullName evidence="3">EamA-like transporter family</fullName>
    </submittedName>
</protein>
<organism evidence="3 4">
    <name type="scientific">Terriglobus roseus (strain DSM 18391 / NRRL B-41598 / KBS 63)</name>
    <dbReference type="NCBI Taxonomy" id="926566"/>
    <lineage>
        <taxon>Bacteria</taxon>
        <taxon>Pseudomonadati</taxon>
        <taxon>Acidobacteriota</taxon>
        <taxon>Terriglobia</taxon>
        <taxon>Terriglobales</taxon>
        <taxon>Acidobacteriaceae</taxon>
        <taxon>Terriglobus</taxon>
    </lineage>
</organism>